<dbReference type="Proteomes" id="UP001219956">
    <property type="component" value="Unassembled WGS sequence"/>
</dbReference>
<accession>A0ABT5J1D7</accession>
<evidence type="ECO:0000313" key="1">
    <source>
        <dbReference type="EMBL" id="MDC7718631.1"/>
    </source>
</evidence>
<name>A0ABT5J1D7_9NEIS</name>
<organism evidence="1 2">
    <name type="scientific">Vogesella aquatica</name>
    <dbReference type="NCBI Taxonomy" id="2984206"/>
    <lineage>
        <taxon>Bacteria</taxon>
        <taxon>Pseudomonadati</taxon>
        <taxon>Pseudomonadota</taxon>
        <taxon>Betaproteobacteria</taxon>
        <taxon>Neisseriales</taxon>
        <taxon>Chromobacteriaceae</taxon>
        <taxon>Vogesella</taxon>
    </lineage>
</organism>
<sequence>MSGPKVVRIVTREERIAIGQRQLAELDRCIEAWQRAVAMAGVEVDATIAKTTAHRTKFQMLLADDKFIELGQQVASEVAYLKSETERLLEETIQAAAERKVNRLRLRENAVVLIKALKEKGRNENESLLARLEAVRSGQGEVTDMEVCLSEALRALTPEKNEVMLTDVQRALAARLNEPGEVTTFDAWKAANAAPRDSRIHRIYRQLAELELAGLLPAAAVFSKRLEAVEEVAVIPSRNLQLDSLVLDLTTAVSEAKAEMMLIEEARGLVVELSGREEQACREMGAQIEATLAARDITALRYQIKAAKDTLTDALKVAAAAARRRVLLEGLAKLGYSVHEGMAGAWAEQGRIVLQKPSLPGYGVEIGGNTEGERLQVRAVAFSANRDTSRDRDVETIWCGEFSKLQSDLAESGGGLNLERALPVGSAPLKIVSTVEDGYEEKGVGRTQLNR</sequence>
<dbReference type="EMBL" id="JAQQLF010000023">
    <property type="protein sequence ID" value="MDC7718631.1"/>
    <property type="molecule type" value="Genomic_DNA"/>
</dbReference>
<comment type="caution">
    <text evidence="1">The sequence shown here is derived from an EMBL/GenBank/DDBJ whole genome shotgun (WGS) entry which is preliminary data.</text>
</comment>
<keyword evidence="2" id="KW-1185">Reference proteome</keyword>
<evidence type="ECO:0000313" key="2">
    <source>
        <dbReference type="Proteomes" id="UP001219956"/>
    </source>
</evidence>
<dbReference type="RefSeq" id="WP_272752870.1">
    <property type="nucleotide sequence ID" value="NZ_JAQQLF010000023.1"/>
</dbReference>
<gene>
    <name evidence="1" type="ORF">PQU95_15595</name>
</gene>
<proteinExistence type="predicted"/>
<reference evidence="1 2" key="1">
    <citation type="submission" date="2023-01" db="EMBL/GenBank/DDBJ databases">
        <title>Novel species of the genus Vogesella isolated from rivers.</title>
        <authorList>
            <person name="Lu H."/>
        </authorList>
    </citation>
    <scope>NUCLEOTIDE SEQUENCE [LARGE SCALE GENOMIC DNA]</scope>
    <source>
        <strain evidence="1 2">DC21W</strain>
    </source>
</reference>
<protein>
    <submittedName>
        <fullName evidence="1">Uncharacterized protein</fullName>
    </submittedName>
</protein>